<comment type="caution">
    <text evidence="3">The sequence shown here is derived from an EMBL/GenBank/DDBJ whole genome shotgun (WGS) entry which is preliminary data.</text>
</comment>
<dbReference type="OrthoDB" id="9803706at2"/>
<dbReference type="InterPro" id="IPR051047">
    <property type="entry name" value="AccD/PCCB"/>
</dbReference>
<keyword evidence="4" id="KW-1185">Reference proteome</keyword>
<dbReference type="PROSITE" id="PS50989">
    <property type="entry name" value="COA_CT_CTER"/>
    <property type="match status" value="1"/>
</dbReference>
<feature type="domain" description="CoA carboxyltransferase C-terminal" evidence="2">
    <location>
        <begin position="265"/>
        <end position="495"/>
    </location>
</feature>
<dbReference type="PROSITE" id="PS50980">
    <property type="entry name" value="COA_CT_NTER"/>
    <property type="match status" value="1"/>
</dbReference>
<evidence type="ECO:0000313" key="3">
    <source>
        <dbReference type="EMBL" id="RFU65303.1"/>
    </source>
</evidence>
<dbReference type="Proteomes" id="UP000262939">
    <property type="component" value="Unassembled WGS sequence"/>
</dbReference>
<accession>A0A372LG66</accession>
<dbReference type="PANTHER" id="PTHR43842:SF2">
    <property type="entry name" value="PROPIONYL-COA CARBOXYLASE BETA CHAIN, MITOCHONDRIAL"/>
    <property type="match status" value="1"/>
</dbReference>
<dbReference type="InterPro" id="IPR034733">
    <property type="entry name" value="AcCoA_carboxyl_beta"/>
</dbReference>
<evidence type="ECO:0000259" key="2">
    <source>
        <dbReference type="PROSITE" id="PS50989"/>
    </source>
</evidence>
<dbReference type="EMBL" id="QVTD01000003">
    <property type="protein sequence ID" value="RFU65303.1"/>
    <property type="molecule type" value="Genomic_DNA"/>
</dbReference>
<reference evidence="3 4" key="1">
    <citation type="submission" date="2018-08" db="EMBL/GenBank/DDBJ databases">
        <title>Bacillus chawlae sp. nov., Bacillus glennii sp. nov., and Bacillus saganii sp. nov. Isolated from the Vehicle Assembly Building at Kennedy Space Center where the Viking Spacecraft were Assembled.</title>
        <authorList>
            <person name="Seuylemezian A."/>
            <person name="Vaishampayan P."/>
        </authorList>
    </citation>
    <scope>NUCLEOTIDE SEQUENCE [LARGE SCALE GENOMIC DNA]</scope>
    <source>
        <strain evidence="3 4">V44-8</strain>
    </source>
</reference>
<sequence>MEKNRILLDELEERKSAALLGGGQDKINIQHGKGLLTARERIEKLVDKNTFREFGMLNTSDVNGVEHKSYGDGLIAGIAKVSGRPAVVQAGDKTVFAATEGNVHIRKSKKIHEFAIQNGLPMFLLHEGGGLRMPDGMGADGISDMLFPREMLTHQRQVPTMAAILGDSFGGPTWLAVSSDFVTQLHGTCMAIAGPRMLELANGQKMPAEELGGIDVHNRYTGQIDHDGATEEECIQQLKRFFDYMPQNAEERPGIRLTGDNPYRMVDEVLSILPQESKRVYDMKKIMEVIVDDGQMFEYQPKFGKALITSLAHMNGQAVGIIANQPNSYAGAPGPQECQKATEFICLCDSYHIPLIFLHDTPGFRISSEAEKAKMPTKIMVWNQALAQSTVPKISIVIRKSIGAAYGNMCGPGMGADIVVAWPTAEINFTGPEVGINVVFGREISRAEDPKEMRQKLLQTWSFDSSPYRAAAKHQIDDVIHPRETRKFICETLEIIQSSKRQKSERRLAGWPTGI</sequence>
<dbReference type="GO" id="GO:0004658">
    <property type="term" value="F:propionyl-CoA carboxylase activity"/>
    <property type="evidence" value="ECO:0007669"/>
    <property type="project" value="TreeGrafter"/>
</dbReference>
<dbReference type="Gene3D" id="3.90.226.10">
    <property type="entry name" value="2-enoyl-CoA Hydratase, Chain A, domain 1"/>
    <property type="match status" value="2"/>
</dbReference>
<proteinExistence type="predicted"/>
<dbReference type="SUPFAM" id="SSF52096">
    <property type="entry name" value="ClpP/crotonase"/>
    <property type="match status" value="2"/>
</dbReference>
<dbReference type="InterPro" id="IPR011762">
    <property type="entry name" value="COA_CT_N"/>
</dbReference>
<evidence type="ECO:0000313" key="4">
    <source>
        <dbReference type="Proteomes" id="UP000262939"/>
    </source>
</evidence>
<gene>
    <name evidence="3" type="ORF">D0466_05230</name>
</gene>
<dbReference type="AlphaFoldDB" id="A0A372LG66"/>
<dbReference type="RefSeq" id="WP_117321478.1">
    <property type="nucleotide sequence ID" value="NZ_QVTD01000003.1"/>
</dbReference>
<protein>
    <submittedName>
        <fullName evidence="3">Methylmalonyl-CoA decarboxylase</fullName>
    </submittedName>
</protein>
<dbReference type="PANTHER" id="PTHR43842">
    <property type="entry name" value="PROPIONYL-COA CARBOXYLASE BETA CHAIN"/>
    <property type="match status" value="1"/>
</dbReference>
<dbReference type="InterPro" id="IPR029045">
    <property type="entry name" value="ClpP/crotonase-like_dom_sf"/>
</dbReference>
<evidence type="ECO:0000259" key="1">
    <source>
        <dbReference type="PROSITE" id="PS50980"/>
    </source>
</evidence>
<dbReference type="InterPro" id="IPR011763">
    <property type="entry name" value="COA_CT_C"/>
</dbReference>
<organism evidence="3 4">
    <name type="scientific">Peribacillus glennii</name>
    <dbReference type="NCBI Taxonomy" id="2303991"/>
    <lineage>
        <taxon>Bacteria</taxon>
        <taxon>Bacillati</taxon>
        <taxon>Bacillota</taxon>
        <taxon>Bacilli</taxon>
        <taxon>Bacillales</taxon>
        <taxon>Bacillaceae</taxon>
        <taxon>Peribacillus</taxon>
    </lineage>
</organism>
<dbReference type="Pfam" id="PF01039">
    <property type="entry name" value="Carboxyl_trans"/>
    <property type="match status" value="1"/>
</dbReference>
<name>A0A372LG66_9BACI</name>
<feature type="domain" description="CoA carboxyltransferase N-terminal" evidence="1">
    <location>
        <begin position="4"/>
        <end position="257"/>
    </location>
</feature>